<dbReference type="PROSITE" id="PS00523">
    <property type="entry name" value="SULFATASE_1"/>
    <property type="match status" value="1"/>
</dbReference>
<evidence type="ECO:0000256" key="6">
    <source>
        <dbReference type="PIRSR" id="PIRSR036666-50"/>
    </source>
</evidence>
<evidence type="ECO:0000313" key="10">
    <source>
        <dbReference type="Proteomes" id="UP000596742"/>
    </source>
</evidence>
<dbReference type="EC" id="3.1.6.14" evidence="9"/>
<dbReference type="PANTHER" id="PTHR43108:SF8">
    <property type="entry name" value="SD21168P"/>
    <property type="match status" value="1"/>
</dbReference>
<keyword evidence="10" id="KW-1185">Reference proteome</keyword>
<dbReference type="GO" id="GO:0005539">
    <property type="term" value="F:glycosaminoglycan binding"/>
    <property type="evidence" value="ECO:0007669"/>
    <property type="project" value="TreeGrafter"/>
</dbReference>
<dbReference type="GO" id="GO:0030203">
    <property type="term" value="P:glycosaminoglycan metabolic process"/>
    <property type="evidence" value="ECO:0007669"/>
    <property type="project" value="InterPro"/>
</dbReference>
<feature type="chain" id="PRO_5032463063" evidence="7">
    <location>
        <begin position="22"/>
        <end position="517"/>
    </location>
</feature>
<dbReference type="InterPro" id="IPR024607">
    <property type="entry name" value="Sulfatase_CS"/>
</dbReference>
<keyword evidence="5" id="KW-0325">Glycoprotein</keyword>
<dbReference type="Pfam" id="PF00884">
    <property type="entry name" value="Sulfatase"/>
    <property type="match status" value="1"/>
</dbReference>
<evidence type="ECO:0000259" key="8">
    <source>
        <dbReference type="Pfam" id="PF00884"/>
    </source>
</evidence>
<proteinExistence type="inferred from homology"/>
<feature type="signal peptide" evidence="7">
    <location>
        <begin position="1"/>
        <end position="21"/>
    </location>
</feature>
<comment type="PTM">
    <text evidence="6">The conversion to 3-oxoalanine (also known as C-formylglycine, FGly), of a serine or cysteine residue in prokaryotes and of a cysteine residue in eukaryotes, is critical for catalytic activity.</text>
</comment>
<evidence type="ECO:0000313" key="9">
    <source>
        <dbReference type="EMBL" id="VDI07015.1"/>
    </source>
</evidence>
<dbReference type="CDD" id="cd16147">
    <property type="entry name" value="G6S"/>
    <property type="match status" value="1"/>
</dbReference>
<name>A0A8B6CN35_MYTGA</name>
<sequence length="517" mass="59001">MLVLILIFALMTSFSIRETMSGKSNIVFVLTDDQDLILGGQIPIVKTNKLIGDHGMLFNSMYVASPLCCPSRSSILTGKYVSSHKAYNNSIVGGCSSPEWQKTQEIDAFPVYMKNQSYTTFFAGKYLNQYGFPATGGFEHIPPGWDWWNGLIGNSRYYNYHLSVNGTKEAHGSDPDKDYLTDLINRRATEFLDQQSTEAGPFFMMLSTPASHAPFTPAPKYRDNFADKQAPRTPSYNIHGKDKHWLIEQALNPMPNDTVTTIDDIFRNRWRTLLSVDDMVENVVNILTEKDLINNTFIFFTSDNGYHLGQFSLPNDKRQLYEFDNRVPFMVRGPGIKPGSTYNSPVSSIDLAPTFLEIAESSIPITMQGESLLKLLTTQNYNRSSPILIEHYGEHKDEIQGCPQYKNQGMANCDNHCVCEDSHNNTFRCWVTWGEPNIDKQKLCYVMEDNETFVELYDLVKDENELNNIIDYIDKPGFEKNGDMIKDMKNCKKCQHVLKFMEDCRGHNCEKIINLLH</sequence>
<dbReference type="EMBL" id="UYJE01001993">
    <property type="protein sequence ID" value="VDI07015.1"/>
    <property type="molecule type" value="Genomic_DNA"/>
</dbReference>
<keyword evidence="3 7" id="KW-0732">Signal</keyword>
<dbReference type="AlphaFoldDB" id="A0A8B6CN35"/>
<reference evidence="9" key="1">
    <citation type="submission" date="2018-11" db="EMBL/GenBank/DDBJ databases">
        <authorList>
            <person name="Alioto T."/>
            <person name="Alioto T."/>
        </authorList>
    </citation>
    <scope>NUCLEOTIDE SEQUENCE</scope>
</reference>
<comment type="caution">
    <text evidence="9">The sequence shown here is derived from an EMBL/GenBank/DDBJ whole genome shotgun (WGS) entry which is preliminary data.</text>
</comment>
<evidence type="ECO:0000256" key="4">
    <source>
        <dbReference type="ARBA" id="ARBA00022801"/>
    </source>
</evidence>
<feature type="domain" description="Sulfatase N-terminal" evidence="8">
    <location>
        <begin position="24"/>
        <end position="359"/>
    </location>
</feature>
<evidence type="ECO:0000256" key="5">
    <source>
        <dbReference type="ARBA" id="ARBA00023180"/>
    </source>
</evidence>
<organism evidence="9 10">
    <name type="scientific">Mytilus galloprovincialis</name>
    <name type="common">Mediterranean mussel</name>
    <dbReference type="NCBI Taxonomy" id="29158"/>
    <lineage>
        <taxon>Eukaryota</taxon>
        <taxon>Metazoa</taxon>
        <taxon>Spiralia</taxon>
        <taxon>Lophotrochozoa</taxon>
        <taxon>Mollusca</taxon>
        <taxon>Bivalvia</taxon>
        <taxon>Autobranchia</taxon>
        <taxon>Pteriomorphia</taxon>
        <taxon>Mytilida</taxon>
        <taxon>Mytiloidea</taxon>
        <taxon>Mytilidae</taxon>
        <taxon>Mytilinae</taxon>
        <taxon>Mytilus</taxon>
    </lineage>
</organism>
<comment type="similarity">
    <text evidence="2">Belongs to the sulfatase family.</text>
</comment>
<evidence type="ECO:0000256" key="7">
    <source>
        <dbReference type="SAM" id="SignalP"/>
    </source>
</evidence>
<dbReference type="PANTHER" id="PTHR43108">
    <property type="entry name" value="N-ACETYLGLUCOSAMINE-6-SULFATASE FAMILY MEMBER"/>
    <property type="match status" value="1"/>
</dbReference>
<keyword evidence="4 9" id="KW-0378">Hydrolase</keyword>
<protein>
    <submittedName>
        <fullName evidence="9">N-acetylglucosamine-6-sulfatase</fullName>
        <ecNumber evidence="9">3.1.6.14</ecNumber>
    </submittedName>
</protein>
<gene>
    <name evidence="9" type="ORF">MGAL_10B076917</name>
</gene>
<dbReference type="InterPro" id="IPR017850">
    <property type="entry name" value="Alkaline_phosphatase_core_sf"/>
</dbReference>
<dbReference type="SUPFAM" id="SSF53649">
    <property type="entry name" value="Alkaline phosphatase-like"/>
    <property type="match status" value="1"/>
</dbReference>
<comment type="cofactor">
    <cofactor evidence="1">
        <name>Ca(2+)</name>
        <dbReference type="ChEBI" id="CHEBI:29108"/>
    </cofactor>
</comment>
<evidence type="ECO:0000256" key="3">
    <source>
        <dbReference type="ARBA" id="ARBA00022729"/>
    </source>
</evidence>
<accession>A0A8B6CN35</accession>
<dbReference type="OrthoDB" id="96314at2759"/>
<evidence type="ECO:0000256" key="1">
    <source>
        <dbReference type="ARBA" id="ARBA00001913"/>
    </source>
</evidence>
<evidence type="ECO:0000256" key="2">
    <source>
        <dbReference type="ARBA" id="ARBA00008779"/>
    </source>
</evidence>
<dbReference type="Gene3D" id="3.40.720.10">
    <property type="entry name" value="Alkaline Phosphatase, subunit A"/>
    <property type="match status" value="1"/>
</dbReference>
<dbReference type="PIRSF" id="PIRSF036666">
    <property type="entry name" value="G6S"/>
    <property type="match status" value="1"/>
</dbReference>
<dbReference type="Proteomes" id="UP000596742">
    <property type="component" value="Unassembled WGS sequence"/>
</dbReference>
<dbReference type="InterPro" id="IPR000917">
    <property type="entry name" value="Sulfatase_N"/>
</dbReference>
<feature type="modified residue" description="3-oxoalanine (Cys)" evidence="6">
    <location>
        <position position="68"/>
    </location>
</feature>
<dbReference type="InterPro" id="IPR012251">
    <property type="entry name" value="GlcNAc_6-SO4ase"/>
</dbReference>
<dbReference type="GO" id="GO:0008449">
    <property type="term" value="F:N-acetylglucosamine-6-sulfatase activity"/>
    <property type="evidence" value="ECO:0007669"/>
    <property type="project" value="UniProtKB-EC"/>
</dbReference>